<dbReference type="EMBL" id="CM032187">
    <property type="protein sequence ID" value="KAG7089856.1"/>
    <property type="molecule type" value="Genomic_DNA"/>
</dbReference>
<evidence type="ECO:0000313" key="3">
    <source>
        <dbReference type="Proteomes" id="UP001049176"/>
    </source>
</evidence>
<comment type="caution">
    <text evidence="2">The sequence shown here is derived from an EMBL/GenBank/DDBJ whole genome shotgun (WGS) entry which is preliminary data.</text>
</comment>
<sequence>MSPSRPLPIPPQHPGEQVDPRPRTPPPVYLVDNLRTPSARPLPLPPEIQPEEIARVVMPAEESLPRPNPANPFKSYHLLLQEDFRTSHVARPFKTPKRAQLLLRGASLSGFSGLLYRLDRSMEECFKSRGNANCVVVDGSHGSGDVFRYCMGLPPRVRSGQARDIARFSYGVHNFRNTPFPGASKWQDAAEGFVQVGFLHFRFPVALVWKVLFPIQCEIPWS</sequence>
<keyword evidence="3" id="KW-1185">Reference proteome</keyword>
<proteinExistence type="predicted"/>
<feature type="region of interest" description="Disordered" evidence="1">
    <location>
        <begin position="1"/>
        <end position="46"/>
    </location>
</feature>
<dbReference type="AlphaFoldDB" id="A0A9P7RVA8"/>
<reference evidence="2" key="1">
    <citation type="journal article" date="2021" name="Genome Biol. Evol.">
        <title>The assembled and annotated genome of the fairy-ring fungus Marasmius oreades.</title>
        <authorList>
            <person name="Hiltunen M."/>
            <person name="Ament-Velasquez S.L."/>
            <person name="Johannesson H."/>
        </authorList>
    </citation>
    <scope>NUCLEOTIDE SEQUENCE</scope>
    <source>
        <strain evidence="2">03SP1</strain>
    </source>
</reference>
<evidence type="ECO:0000256" key="1">
    <source>
        <dbReference type="SAM" id="MobiDB-lite"/>
    </source>
</evidence>
<dbReference type="GeneID" id="66080575"/>
<accession>A0A9P7RVA8</accession>
<feature type="compositionally biased region" description="Pro residues" evidence="1">
    <location>
        <begin position="1"/>
        <end position="13"/>
    </location>
</feature>
<dbReference type="Proteomes" id="UP001049176">
    <property type="component" value="Chromosome 7"/>
</dbReference>
<gene>
    <name evidence="2" type="ORF">E1B28_011500</name>
</gene>
<name>A0A9P7RVA8_9AGAR</name>
<protein>
    <submittedName>
        <fullName evidence="2">Uncharacterized protein</fullName>
    </submittedName>
</protein>
<organism evidence="2 3">
    <name type="scientific">Marasmius oreades</name>
    <name type="common">fairy-ring Marasmius</name>
    <dbReference type="NCBI Taxonomy" id="181124"/>
    <lineage>
        <taxon>Eukaryota</taxon>
        <taxon>Fungi</taxon>
        <taxon>Dikarya</taxon>
        <taxon>Basidiomycota</taxon>
        <taxon>Agaricomycotina</taxon>
        <taxon>Agaricomycetes</taxon>
        <taxon>Agaricomycetidae</taxon>
        <taxon>Agaricales</taxon>
        <taxon>Marasmiineae</taxon>
        <taxon>Marasmiaceae</taxon>
        <taxon>Marasmius</taxon>
    </lineage>
</organism>
<evidence type="ECO:0000313" key="2">
    <source>
        <dbReference type="EMBL" id="KAG7089856.1"/>
    </source>
</evidence>
<dbReference type="KEGG" id="more:E1B28_011500"/>
<dbReference type="RefSeq" id="XP_043006326.1">
    <property type="nucleotide sequence ID" value="XM_043156539.1"/>
</dbReference>